<protein>
    <recommendedName>
        <fullName evidence="3">DUF4090 domain-containing protein</fullName>
    </recommendedName>
</protein>
<proteinExistence type="predicted"/>
<dbReference type="Proteomes" id="UP000001423">
    <property type="component" value="Chromosome"/>
</dbReference>
<dbReference type="InterPro" id="IPR025149">
    <property type="entry name" value="DUF4090"/>
</dbReference>
<accession>Q7V5V3</accession>
<organism evidence="1 2">
    <name type="scientific">Prochlorococcus marinus (strain MIT 9313)</name>
    <dbReference type="NCBI Taxonomy" id="74547"/>
    <lineage>
        <taxon>Bacteria</taxon>
        <taxon>Bacillati</taxon>
        <taxon>Cyanobacteriota</taxon>
        <taxon>Cyanophyceae</taxon>
        <taxon>Synechococcales</taxon>
        <taxon>Prochlorococcaceae</taxon>
        <taxon>Prochlorococcus</taxon>
    </lineage>
</organism>
<reference evidence="1 2" key="1">
    <citation type="journal article" date="2003" name="Nature">
        <title>Genome divergence in two Prochlorococcus ecotypes reflects oceanic niche differentiation.</title>
        <authorList>
            <person name="Rocap G."/>
            <person name="Larimer F.W."/>
            <person name="Lamerdin J.E."/>
            <person name="Malfatti S."/>
            <person name="Chain P."/>
            <person name="Ahlgren N.A."/>
            <person name="Arellano A."/>
            <person name="Coleman M."/>
            <person name="Hauser L."/>
            <person name="Hess W.R."/>
            <person name="Johnson Z.I."/>
            <person name="Land M.L."/>
            <person name="Lindell D."/>
            <person name="Post A.F."/>
            <person name="Regala W."/>
            <person name="Shah M."/>
            <person name="Shaw S.L."/>
            <person name="Steglich C."/>
            <person name="Sullivan M.B."/>
            <person name="Ting C.S."/>
            <person name="Tolonen A."/>
            <person name="Webb E.A."/>
            <person name="Zinser E.R."/>
            <person name="Chisholm S.W."/>
        </authorList>
    </citation>
    <scope>NUCLEOTIDE SEQUENCE [LARGE SCALE GENOMIC DNA]</scope>
    <source>
        <strain evidence="2">MIT 9313</strain>
    </source>
</reference>
<gene>
    <name evidence="1" type="ordered locus">PMT_1436</name>
</gene>
<dbReference type="KEGG" id="pmt:PMT_1436"/>
<dbReference type="AlphaFoldDB" id="Q7V5V3"/>
<name>Q7V5V3_PROMM</name>
<dbReference type="eggNOG" id="ENOG5031D1H">
    <property type="taxonomic scope" value="Bacteria"/>
</dbReference>
<keyword evidence="2" id="KW-1185">Reference proteome</keyword>
<dbReference type="HOGENOM" id="CLU_161318_0_0_3"/>
<dbReference type="Pfam" id="PF13319">
    <property type="entry name" value="DUF4090"/>
    <property type="match status" value="1"/>
</dbReference>
<evidence type="ECO:0000313" key="2">
    <source>
        <dbReference type="Proteomes" id="UP000001423"/>
    </source>
</evidence>
<sequence length="101" mass="11202">MMSASSLQILPMDFSGPGAIDQAIEAGIDLDGSPIPVEMLKLYKEVMDQEGARKRSGVKKSMRNRIVRSGAKHFDQETLNQRLIAAGWEGLKSKEIEFFFG</sequence>
<evidence type="ECO:0000313" key="1">
    <source>
        <dbReference type="EMBL" id="CAE21611.1"/>
    </source>
</evidence>
<evidence type="ECO:0008006" key="3">
    <source>
        <dbReference type="Google" id="ProtNLM"/>
    </source>
</evidence>
<dbReference type="EMBL" id="BX548175">
    <property type="protein sequence ID" value="CAE21611.1"/>
    <property type="molecule type" value="Genomic_DNA"/>
</dbReference>